<proteinExistence type="predicted"/>
<gene>
    <name evidence="1" type="ORF">C3B54_111381</name>
</gene>
<reference evidence="1 2" key="1">
    <citation type="submission" date="2018-02" db="EMBL/GenBank/DDBJ databases">
        <title>Complete genome of the streamlined marine actinobacterium Pontimonas salivibrio CL-TW6 adapted to coastal planktonic lifestype.</title>
        <authorList>
            <person name="Cho B.C."/>
            <person name="Hardies S.C."/>
            <person name="Jang G.I."/>
            <person name="Hwang C.Y."/>
        </authorList>
    </citation>
    <scope>NUCLEOTIDE SEQUENCE [LARGE SCALE GENOMIC DNA]</scope>
    <source>
        <strain evidence="1 2">CL-TW6</strain>
    </source>
</reference>
<dbReference type="EMBL" id="CP026923">
    <property type="protein sequence ID" value="AVG24324.1"/>
    <property type="molecule type" value="Genomic_DNA"/>
</dbReference>
<evidence type="ECO:0000313" key="2">
    <source>
        <dbReference type="Proteomes" id="UP000243077"/>
    </source>
</evidence>
<protein>
    <submittedName>
        <fullName evidence="1">Uncharacterized protein</fullName>
    </submittedName>
</protein>
<dbReference type="RefSeq" id="WP_104913819.1">
    <property type="nucleotide sequence ID" value="NZ_CP026923.1"/>
</dbReference>
<dbReference type="KEGG" id="psai:C3B54_111381"/>
<name>A0A2L2BRL9_9MICO</name>
<keyword evidence="2" id="KW-1185">Reference proteome</keyword>
<evidence type="ECO:0000313" key="1">
    <source>
        <dbReference type="EMBL" id="AVG24324.1"/>
    </source>
</evidence>
<dbReference type="AlphaFoldDB" id="A0A2L2BRL9"/>
<organism evidence="1 2">
    <name type="scientific">Pontimonas salivibrio</name>
    <dbReference type="NCBI Taxonomy" id="1159327"/>
    <lineage>
        <taxon>Bacteria</taxon>
        <taxon>Bacillati</taxon>
        <taxon>Actinomycetota</taxon>
        <taxon>Actinomycetes</taxon>
        <taxon>Micrococcales</taxon>
        <taxon>Microbacteriaceae</taxon>
        <taxon>Pontimonas</taxon>
    </lineage>
</organism>
<dbReference type="Proteomes" id="UP000243077">
    <property type="component" value="Chromosome"/>
</dbReference>
<sequence>MSLYLLAGRFLHIVREPQYPELVTLLAEDRALLEGAHPGGPGAVCESFDRLFPWALHVERWALPRDFWSLRETDIVRLEHPITPEPLCWRFEGLRATVPANNSGQAGSIYTGTDTDPHSADPHSAEEVTGFIPLADLEQAKADLEKELESVGFYPWFEDAANLTAELPCNKHKR</sequence>
<accession>A0A2L2BRL9</accession>